<organism evidence="3 4">
    <name type="scientific">Ignicoccus islandicus DSM 13165</name>
    <dbReference type="NCBI Taxonomy" id="940295"/>
    <lineage>
        <taxon>Archaea</taxon>
        <taxon>Thermoproteota</taxon>
        <taxon>Thermoprotei</taxon>
        <taxon>Desulfurococcales</taxon>
        <taxon>Desulfurococcaceae</taxon>
        <taxon>Ignicoccus</taxon>
    </lineage>
</organism>
<protein>
    <recommendedName>
        <fullName evidence="2">VTT domain-containing protein</fullName>
    </recommendedName>
</protein>
<dbReference type="STRING" id="940295.EYM_06690"/>
<evidence type="ECO:0000313" key="3">
    <source>
        <dbReference type="EMBL" id="ALU11964.1"/>
    </source>
</evidence>
<keyword evidence="1" id="KW-1133">Transmembrane helix</keyword>
<dbReference type="RefSeq" id="WP_075050259.1">
    <property type="nucleotide sequence ID" value="NZ_CP006867.1"/>
</dbReference>
<dbReference type="PATRIC" id="fig|940295.4.peg.1299"/>
<dbReference type="OrthoDB" id="10722at2157"/>
<dbReference type="InterPro" id="IPR051311">
    <property type="entry name" value="DedA_domain"/>
</dbReference>
<keyword evidence="1" id="KW-0472">Membrane</keyword>
<dbReference type="EMBL" id="CP006867">
    <property type="protein sequence ID" value="ALU11964.1"/>
    <property type="molecule type" value="Genomic_DNA"/>
</dbReference>
<dbReference type="AlphaFoldDB" id="A0A0U3G0W8"/>
<name>A0A0U3G0W8_9CREN</name>
<feature type="transmembrane region" description="Helical" evidence="1">
    <location>
        <begin position="136"/>
        <end position="159"/>
    </location>
</feature>
<keyword evidence="4" id="KW-1185">Reference proteome</keyword>
<dbReference type="GeneID" id="30680712"/>
<feature type="domain" description="VTT" evidence="2">
    <location>
        <begin position="50"/>
        <end position="156"/>
    </location>
</feature>
<evidence type="ECO:0000256" key="1">
    <source>
        <dbReference type="SAM" id="Phobius"/>
    </source>
</evidence>
<dbReference type="Proteomes" id="UP000060778">
    <property type="component" value="Chromosome"/>
</dbReference>
<feature type="transmembrane region" description="Helical" evidence="1">
    <location>
        <begin position="57"/>
        <end position="76"/>
    </location>
</feature>
<evidence type="ECO:0000313" key="4">
    <source>
        <dbReference type="Proteomes" id="UP000060778"/>
    </source>
</evidence>
<dbReference type="GO" id="GO:0005886">
    <property type="term" value="C:plasma membrane"/>
    <property type="evidence" value="ECO:0007669"/>
    <property type="project" value="TreeGrafter"/>
</dbReference>
<reference evidence="3 4" key="1">
    <citation type="submission" date="2013-11" db="EMBL/GenBank/DDBJ databases">
        <title>Comparative genomics of Ignicoccus.</title>
        <authorList>
            <person name="Podar M."/>
        </authorList>
    </citation>
    <scope>NUCLEOTIDE SEQUENCE [LARGE SCALE GENOMIC DNA]</scope>
    <source>
        <strain evidence="3 4">DSM 13165</strain>
    </source>
</reference>
<keyword evidence="1" id="KW-0812">Transmembrane</keyword>
<evidence type="ECO:0000259" key="2">
    <source>
        <dbReference type="Pfam" id="PF09335"/>
    </source>
</evidence>
<gene>
    <name evidence="3" type="ORF">EYM_06690</name>
</gene>
<feature type="transmembrane region" description="Helical" evidence="1">
    <location>
        <begin position="165"/>
        <end position="188"/>
    </location>
</feature>
<dbReference type="PANTHER" id="PTHR42709:SF10">
    <property type="entry name" value="SNARE ASSOCIATED GOLGI PROTEIN"/>
    <property type="match status" value="1"/>
</dbReference>
<dbReference type="PANTHER" id="PTHR42709">
    <property type="entry name" value="ALKALINE PHOSPHATASE LIKE PROTEIN"/>
    <property type="match status" value="1"/>
</dbReference>
<dbReference type="Pfam" id="PF09335">
    <property type="entry name" value="VTT_dom"/>
    <property type="match status" value="1"/>
</dbReference>
<sequence length="237" mass="25576">MDFNEFISDLNNLVIEYGPLGVFIISLVGNAIPYATVPYLAVIAAMASQMRLSLVDVIIWSVVGGLGAAIGKVIVYLTGVATSEILPEKVKRNMHIFASMAKRGIFIAIFLFAALPLPDDVLYIPLGVARYPLTKFFIAVWMGKVIITFLSIVFGNAYGEISSQYNLGAAESVLILIIVTLVLSAIIARIDWVRVGIALSEKGLGEASVVLGEELLKAMGIKKVIDLLKGRSDSKKD</sequence>
<proteinExistence type="predicted"/>
<dbReference type="KEGG" id="iis:EYM_06690"/>
<feature type="transmembrane region" description="Helical" evidence="1">
    <location>
        <begin position="96"/>
        <end position="115"/>
    </location>
</feature>
<accession>A0A0U3G0W8</accession>
<feature type="transmembrane region" description="Helical" evidence="1">
    <location>
        <begin position="20"/>
        <end position="45"/>
    </location>
</feature>
<dbReference type="InterPro" id="IPR032816">
    <property type="entry name" value="VTT_dom"/>
</dbReference>